<dbReference type="Proteomes" id="UP000295689">
    <property type="component" value="Unassembled WGS sequence"/>
</dbReference>
<name>A0A4R2BGZ4_9BACI</name>
<organism evidence="1 2">
    <name type="scientific">Mesobacillus foraminis</name>
    <dbReference type="NCBI Taxonomy" id="279826"/>
    <lineage>
        <taxon>Bacteria</taxon>
        <taxon>Bacillati</taxon>
        <taxon>Bacillota</taxon>
        <taxon>Bacilli</taxon>
        <taxon>Bacillales</taxon>
        <taxon>Bacillaceae</taxon>
        <taxon>Mesobacillus</taxon>
    </lineage>
</organism>
<dbReference type="RefSeq" id="WP_132004826.1">
    <property type="nucleotide sequence ID" value="NZ_JABUHM010000015.1"/>
</dbReference>
<gene>
    <name evidence="1" type="ORF">EV146_104450</name>
</gene>
<sequence>MSKKTNVSLIMCLIFAMFLVGCINKSSNEFDLSQLSRVDIEVVQEDGSYGEAEMITDEETVDALRKAFKQIKWEPNVEPKMGRKEDIKATLFFKYDENMPERLFEYQIWFIQSNDTATIISNNEKERYGTLEKDNAQILEKILLKN</sequence>
<reference evidence="1 2" key="1">
    <citation type="journal article" date="2015" name="Stand. Genomic Sci.">
        <title>Genomic Encyclopedia of Bacterial and Archaeal Type Strains, Phase III: the genomes of soil and plant-associated and newly described type strains.</title>
        <authorList>
            <person name="Whitman W.B."/>
            <person name="Woyke T."/>
            <person name="Klenk H.P."/>
            <person name="Zhou Y."/>
            <person name="Lilburn T.G."/>
            <person name="Beck B.J."/>
            <person name="De Vos P."/>
            <person name="Vandamme P."/>
            <person name="Eisen J.A."/>
            <person name="Garrity G."/>
            <person name="Hugenholtz P."/>
            <person name="Kyrpides N.C."/>
        </authorList>
    </citation>
    <scope>NUCLEOTIDE SEQUENCE [LARGE SCALE GENOMIC DNA]</scope>
    <source>
        <strain evidence="1 2">CV53</strain>
    </source>
</reference>
<accession>A0A4R2BGZ4</accession>
<dbReference type="EMBL" id="SLVV01000004">
    <property type="protein sequence ID" value="TCN26337.1"/>
    <property type="molecule type" value="Genomic_DNA"/>
</dbReference>
<evidence type="ECO:0000313" key="2">
    <source>
        <dbReference type="Proteomes" id="UP000295689"/>
    </source>
</evidence>
<comment type="caution">
    <text evidence="1">The sequence shown here is derived from an EMBL/GenBank/DDBJ whole genome shotgun (WGS) entry which is preliminary data.</text>
</comment>
<dbReference type="PROSITE" id="PS51257">
    <property type="entry name" value="PROKAR_LIPOPROTEIN"/>
    <property type="match status" value="1"/>
</dbReference>
<evidence type="ECO:0008006" key="3">
    <source>
        <dbReference type="Google" id="ProtNLM"/>
    </source>
</evidence>
<evidence type="ECO:0000313" key="1">
    <source>
        <dbReference type="EMBL" id="TCN26337.1"/>
    </source>
</evidence>
<protein>
    <recommendedName>
        <fullName evidence="3">Lipoprotein</fullName>
    </recommendedName>
</protein>
<keyword evidence="2" id="KW-1185">Reference proteome</keyword>
<proteinExistence type="predicted"/>
<dbReference type="AlphaFoldDB" id="A0A4R2BGZ4"/>